<keyword evidence="1" id="KW-0175">Coiled coil</keyword>
<feature type="signal peptide" evidence="3">
    <location>
        <begin position="1"/>
        <end position="20"/>
    </location>
</feature>
<dbReference type="InterPro" id="IPR002816">
    <property type="entry name" value="TraB/PrgY/GumN_fam"/>
</dbReference>
<dbReference type="Pfam" id="PF01963">
    <property type="entry name" value="TraB_PrgY_gumN"/>
    <property type="match status" value="1"/>
</dbReference>
<gene>
    <name evidence="4" type="primary">gumN</name>
    <name evidence="4" type="ORF">GCM10011521_20540</name>
</gene>
<proteinExistence type="predicted"/>
<evidence type="ECO:0000313" key="4">
    <source>
        <dbReference type="EMBL" id="GGA82057.1"/>
    </source>
</evidence>
<dbReference type="RefSeq" id="WP_188663820.1">
    <property type="nucleotide sequence ID" value="NZ_BMKC01000002.1"/>
</dbReference>
<keyword evidence="3" id="KW-0732">Signal</keyword>
<reference evidence="5" key="1">
    <citation type="journal article" date="2019" name="Int. J. Syst. Evol. Microbiol.">
        <title>The Global Catalogue of Microorganisms (GCM) 10K type strain sequencing project: providing services to taxonomists for standard genome sequencing and annotation.</title>
        <authorList>
            <consortium name="The Broad Institute Genomics Platform"/>
            <consortium name="The Broad Institute Genome Sequencing Center for Infectious Disease"/>
            <person name="Wu L."/>
            <person name="Ma J."/>
        </authorList>
    </citation>
    <scope>NUCLEOTIDE SEQUENCE [LARGE SCALE GENOMIC DNA]</scope>
    <source>
        <strain evidence="5">CGMCC 1.15905</strain>
    </source>
</reference>
<dbReference type="EMBL" id="BMKC01000002">
    <property type="protein sequence ID" value="GGA82057.1"/>
    <property type="molecule type" value="Genomic_DNA"/>
</dbReference>
<evidence type="ECO:0000256" key="2">
    <source>
        <dbReference type="SAM" id="MobiDB-lite"/>
    </source>
</evidence>
<accession>A0ABQ1HM70</accession>
<feature type="region of interest" description="Disordered" evidence="2">
    <location>
        <begin position="334"/>
        <end position="353"/>
    </location>
</feature>
<organism evidence="4 5">
    <name type="scientific">Arenimonas soli</name>
    <dbReference type="NCBI Taxonomy" id="2269504"/>
    <lineage>
        <taxon>Bacteria</taxon>
        <taxon>Pseudomonadati</taxon>
        <taxon>Pseudomonadota</taxon>
        <taxon>Gammaproteobacteria</taxon>
        <taxon>Lysobacterales</taxon>
        <taxon>Lysobacteraceae</taxon>
        <taxon>Arenimonas</taxon>
    </lineage>
</organism>
<dbReference type="CDD" id="cd14788">
    <property type="entry name" value="GumN"/>
    <property type="match status" value="1"/>
</dbReference>
<evidence type="ECO:0000313" key="5">
    <source>
        <dbReference type="Proteomes" id="UP000623419"/>
    </source>
</evidence>
<protein>
    <submittedName>
        <fullName evidence="4">GumN protein</fullName>
    </submittedName>
</protein>
<feature type="coiled-coil region" evidence="1">
    <location>
        <begin position="210"/>
        <end position="237"/>
    </location>
</feature>
<keyword evidence="5" id="KW-1185">Reference proteome</keyword>
<name>A0ABQ1HM70_9GAMM</name>
<evidence type="ECO:0000256" key="1">
    <source>
        <dbReference type="SAM" id="Coils"/>
    </source>
</evidence>
<feature type="compositionally biased region" description="Low complexity" evidence="2">
    <location>
        <begin position="338"/>
        <end position="353"/>
    </location>
</feature>
<dbReference type="Proteomes" id="UP000623419">
    <property type="component" value="Unassembled WGS sequence"/>
</dbReference>
<evidence type="ECO:0000256" key="3">
    <source>
        <dbReference type="SAM" id="SignalP"/>
    </source>
</evidence>
<feature type="chain" id="PRO_5045480160" evidence="3">
    <location>
        <begin position="21"/>
        <end position="353"/>
    </location>
</feature>
<sequence length="353" mass="38149">MRTCVLASLLLFGAITQASALPVPATPLPTLAEVEVAGVMPGPGLWQVRRDEHVLWLIGSLSPVPERMQWQSDELDARLAEADAILSTPSFSVSTGRGRLHALTLLPSALGARKLPDKQTLADVLAPELHARWSVLKAEHIGRDRGIERWRPLFAAQKLHRKVIERAGLSFESPVGGYVDKAAKGRKLPRIPVVLEFTIGDSRQALKEFKQAELDDIDCFERTLQRLEGDVTLLSERARAWATGDVDALRTLHDSDPASACIGALVNSPVLRQRGVDELLAQAQARWVDAAERTLAERRTTVGVVPMAWLLADEGILATLTARGYRVIGPDEADFDEATGPAAADAGPGAPGS</sequence>
<comment type="caution">
    <text evidence="4">The sequence shown here is derived from an EMBL/GenBank/DDBJ whole genome shotgun (WGS) entry which is preliminary data.</text>
</comment>